<dbReference type="Gene3D" id="1.10.1040.10">
    <property type="entry name" value="N-(1-d-carboxylethyl)-l-norvaline Dehydrogenase, domain 2"/>
    <property type="match status" value="1"/>
</dbReference>
<sequence>MVLRNHRSGANASQVDAGRYPGDDATVDVQIAAVDHLVHAARTRGIDTGLPELLKGLMERAAAAGHGADSFAGVVEVLRAPVEAR</sequence>
<organism evidence="3 4">
    <name type="scientific">Streptomonospora nanhaiensis</name>
    <dbReference type="NCBI Taxonomy" id="1323731"/>
    <lineage>
        <taxon>Bacteria</taxon>
        <taxon>Bacillati</taxon>
        <taxon>Actinomycetota</taxon>
        <taxon>Actinomycetes</taxon>
        <taxon>Streptosporangiales</taxon>
        <taxon>Nocardiopsidaceae</taxon>
        <taxon>Streptomonospora</taxon>
    </lineage>
</organism>
<gene>
    <name evidence="3" type="ORF">HNR12_003851</name>
</gene>
<dbReference type="InterPro" id="IPR013328">
    <property type="entry name" value="6PGD_dom2"/>
</dbReference>
<comment type="caution">
    <text evidence="3">The sequence shown here is derived from an EMBL/GenBank/DDBJ whole genome shotgun (WGS) entry which is preliminary data.</text>
</comment>
<keyword evidence="4" id="KW-1185">Reference proteome</keyword>
<protein>
    <submittedName>
        <fullName evidence="3">3-hydroxyisobutyrate dehydrogenase-like beta-hydroxyacid dehydrogenase</fullName>
    </submittedName>
</protein>
<feature type="domain" description="NADPH-dependent reductive aminase-like C-terminal" evidence="2">
    <location>
        <begin position="11"/>
        <end position="79"/>
    </location>
</feature>
<evidence type="ECO:0000313" key="3">
    <source>
        <dbReference type="EMBL" id="NYI97574.1"/>
    </source>
</evidence>
<evidence type="ECO:0000313" key="4">
    <source>
        <dbReference type="Proteomes" id="UP000575985"/>
    </source>
</evidence>
<name>A0A853BRT1_9ACTN</name>
<proteinExistence type="predicted"/>
<reference evidence="3 4" key="1">
    <citation type="submission" date="2020-07" db="EMBL/GenBank/DDBJ databases">
        <title>Sequencing the genomes of 1000 actinobacteria strains.</title>
        <authorList>
            <person name="Klenk H.-P."/>
        </authorList>
    </citation>
    <scope>NUCLEOTIDE SEQUENCE [LARGE SCALE GENOMIC DNA]</scope>
    <source>
        <strain evidence="3 4">DSM 45927</strain>
    </source>
</reference>
<dbReference type="Pfam" id="PF21761">
    <property type="entry name" value="RedAm-like_C"/>
    <property type="match status" value="1"/>
</dbReference>
<feature type="region of interest" description="Disordered" evidence="1">
    <location>
        <begin position="1"/>
        <end position="21"/>
    </location>
</feature>
<dbReference type="AlphaFoldDB" id="A0A853BRT1"/>
<dbReference type="EMBL" id="JACCFO010000001">
    <property type="protein sequence ID" value="NYI97574.1"/>
    <property type="molecule type" value="Genomic_DNA"/>
</dbReference>
<evidence type="ECO:0000256" key="1">
    <source>
        <dbReference type="SAM" id="MobiDB-lite"/>
    </source>
</evidence>
<accession>A0A853BRT1</accession>
<dbReference type="RefSeq" id="WP_217783064.1">
    <property type="nucleotide sequence ID" value="NZ_JACCFO010000001.1"/>
</dbReference>
<dbReference type="Proteomes" id="UP000575985">
    <property type="component" value="Unassembled WGS sequence"/>
</dbReference>
<evidence type="ECO:0000259" key="2">
    <source>
        <dbReference type="Pfam" id="PF21761"/>
    </source>
</evidence>
<dbReference type="InterPro" id="IPR048666">
    <property type="entry name" value="RedAm-like_C"/>
</dbReference>